<dbReference type="SMART" id="SM00101">
    <property type="entry name" value="14_3_3"/>
    <property type="match status" value="1"/>
</dbReference>
<dbReference type="InterPro" id="IPR000308">
    <property type="entry name" value="14-3-3"/>
</dbReference>
<evidence type="ECO:0000313" key="6">
    <source>
        <dbReference type="WBParaSite" id="jg25713"/>
    </source>
</evidence>
<evidence type="ECO:0000256" key="2">
    <source>
        <dbReference type="SAM" id="Coils"/>
    </source>
</evidence>
<evidence type="ECO:0000256" key="1">
    <source>
        <dbReference type="ARBA" id="ARBA00006141"/>
    </source>
</evidence>
<evidence type="ECO:0000259" key="4">
    <source>
        <dbReference type="SMART" id="SM00101"/>
    </source>
</evidence>
<keyword evidence="5" id="KW-1185">Reference proteome</keyword>
<accession>A0A915E0Q1</accession>
<dbReference type="PANTHER" id="PTHR18860">
    <property type="entry name" value="14-3-3 PROTEIN"/>
    <property type="match status" value="1"/>
</dbReference>
<comment type="similarity">
    <text evidence="1">Belongs to the 14-3-3 family.</text>
</comment>
<dbReference type="PIRSF" id="PIRSF000868">
    <property type="entry name" value="14-3-3"/>
    <property type="match status" value="1"/>
</dbReference>
<dbReference type="PRINTS" id="PR00305">
    <property type="entry name" value="1433ZETA"/>
</dbReference>
<protein>
    <submittedName>
        <fullName evidence="6">14-3-3 domain-containing protein</fullName>
    </submittedName>
</protein>
<keyword evidence="2" id="KW-0175">Coiled coil</keyword>
<dbReference type="InterPro" id="IPR023410">
    <property type="entry name" value="14-3-3_domain"/>
</dbReference>
<feature type="coiled-coil region" evidence="2">
    <location>
        <begin position="23"/>
        <end position="83"/>
    </location>
</feature>
<reference evidence="6" key="1">
    <citation type="submission" date="2022-11" db="UniProtKB">
        <authorList>
            <consortium name="WormBaseParasite"/>
        </authorList>
    </citation>
    <scope>IDENTIFICATION</scope>
</reference>
<dbReference type="Proteomes" id="UP000887574">
    <property type="component" value="Unplaced"/>
</dbReference>
<dbReference type="AlphaFoldDB" id="A0A915E0Q1"/>
<dbReference type="InterPro" id="IPR036815">
    <property type="entry name" value="14-3-3_dom_sf"/>
</dbReference>
<feature type="compositionally biased region" description="Basic and acidic residues" evidence="3">
    <location>
        <begin position="202"/>
        <end position="211"/>
    </location>
</feature>
<evidence type="ECO:0000313" key="5">
    <source>
        <dbReference type="Proteomes" id="UP000887574"/>
    </source>
</evidence>
<feature type="domain" description="14-3-3" evidence="4">
    <location>
        <begin position="4"/>
        <end position="212"/>
    </location>
</feature>
<dbReference type="Pfam" id="PF00244">
    <property type="entry name" value="14-3-3"/>
    <property type="match status" value="2"/>
</dbReference>
<proteinExistence type="inferred from homology"/>
<evidence type="ECO:0000256" key="3">
    <source>
        <dbReference type="SAM" id="MobiDB-lite"/>
    </source>
</evidence>
<dbReference type="Gene3D" id="1.20.190.20">
    <property type="entry name" value="14-3-3 domain"/>
    <property type="match status" value="2"/>
</dbReference>
<dbReference type="SUPFAM" id="SSF48445">
    <property type="entry name" value="14-3-3 protein"/>
    <property type="match status" value="1"/>
</dbReference>
<organism evidence="5 6">
    <name type="scientific">Ditylenchus dipsaci</name>
    <dbReference type="NCBI Taxonomy" id="166011"/>
    <lineage>
        <taxon>Eukaryota</taxon>
        <taxon>Metazoa</taxon>
        <taxon>Ecdysozoa</taxon>
        <taxon>Nematoda</taxon>
        <taxon>Chromadorea</taxon>
        <taxon>Rhabditida</taxon>
        <taxon>Tylenchina</taxon>
        <taxon>Tylenchomorpha</taxon>
        <taxon>Sphaerularioidea</taxon>
        <taxon>Anguinidae</taxon>
        <taxon>Anguininae</taxon>
        <taxon>Ditylenchus</taxon>
    </lineage>
</organism>
<name>A0A915E0Q1_9BILA</name>
<feature type="region of interest" description="Disordered" evidence="3">
    <location>
        <begin position="202"/>
        <end position="224"/>
    </location>
</feature>
<dbReference type="WBParaSite" id="jg25713">
    <property type="protein sequence ID" value="jg25713"/>
    <property type="gene ID" value="jg25713"/>
</dbReference>
<sequence length="224" mass="25606">MAGKDELIYRAKLAEQAERYDDMMQLMKQMAELGVEITAEERNFYSFAYKNAIGIRRASWRSISEQEKKAEDSEKTLKLVAKDYREKIEKKCGTFAMKLWRLSRSISFQKPWILKATCCLCQSFRRCKEASTVQSDPNWPGSQLLGVLLRNLDSHGEACQLAQQAFDAASAELNSLPEESQRESWMILQLLRDNLTLWRAHEGSDGAKEESSDSDDDSTTDKNA</sequence>